<dbReference type="EMBL" id="JARPUR010000007">
    <property type="protein sequence ID" value="KAK4872368.1"/>
    <property type="molecule type" value="Genomic_DNA"/>
</dbReference>
<dbReference type="SMART" id="SM01052">
    <property type="entry name" value="CAP_GLY"/>
    <property type="match status" value="1"/>
</dbReference>
<dbReference type="PROSITE" id="PS51450">
    <property type="entry name" value="LRR"/>
    <property type="match status" value="2"/>
</dbReference>
<evidence type="ECO:0000313" key="12">
    <source>
        <dbReference type="Proteomes" id="UP001353858"/>
    </source>
</evidence>
<dbReference type="GO" id="GO:0005737">
    <property type="term" value="C:cytoplasm"/>
    <property type="evidence" value="ECO:0007669"/>
    <property type="project" value="UniProtKB-SubCell"/>
</dbReference>
<dbReference type="Gene3D" id="2.30.30.190">
    <property type="entry name" value="CAP Gly-rich-like domain"/>
    <property type="match status" value="1"/>
</dbReference>
<gene>
    <name evidence="11" type="ORF">RN001_014397</name>
</gene>
<evidence type="ECO:0000256" key="8">
    <source>
        <dbReference type="ARBA" id="ARBA00026055"/>
    </source>
</evidence>
<sequence length="519" mass="59409">MVMKVENEMSSMKTANIGDRIECGGCLGTVKYIGSVEGYVNIWLGIEWDDSNRGKHNGTINGITYFVASGEKSASFIRPEKVHLGRSVLKAITSRYGHSEEATARLTDEELSSIQKSLNAPFLELVGFEKVYDRQSQLEKLHVINLRAQNASSLDGPPMKEVCPNVVELDMSKNLFTDWVTIFKLCSQLDHLQWLNVSENLMSFSSNYENYEFPNLKTLICSLMQLDWETVLNLAKFYPNVEEFRVPLNKITSLSVPDNVFSHLKILDLEANPIGDWDEVSKLARIASLEHLNLENTGISRIYFDETNLFRNLKKLVISRNYIREWESIGELNKLPNLDDLRFLKNPVMETESYATCIQLIVARIGKLRTFNGAPLRIDERKGAEYDYIKKYGLDWLKVQNNPVKKAQFLRTHNRYEELIKLYGAPEESELVVQSKLIKVSLIQVKFVYNEQTITKKLPPTILIQRVIMLAQRLFNLDERPTLTYISGEHSEIEILLSDEGKELGFYSVSDGDKIIVNS</sequence>
<evidence type="ECO:0000256" key="1">
    <source>
        <dbReference type="ARBA" id="ARBA00004496"/>
    </source>
</evidence>
<evidence type="ECO:0000256" key="2">
    <source>
        <dbReference type="ARBA" id="ARBA00006286"/>
    </source>
</evidence>
<keyword evidence="6" id="KW-0677">Repeat</keyword>
<keyword evidence="5" id="KW-0433">Leucine-rich repeat</keyword>
<dbReference type="InterPro" id="IPR001611">
    <property type="entry name" value="Leu-rich_rpt"/>
</dbReference>
<evidence type="ECO:0000256" key="7">
    <source>
        <dbReference type="ARBA" id="ARBA00023186"/>
    </source>
</evidence>
<keyword evidence="7" id="KW-0143">Chaperone</keyword>
<dbReference type="GO" id="GO:0007010">
    <property type="term" value="P:cytoskeleton organization"/>
    <property type="evidence" value="ECO:0007669"/>
    <property type="project" value="TreeGrafter"/>
</dbReference>
<feature type="domain" description="CAP-Gly" evidence="10">
    <location>
        <begin position="34"/>
        <end position="78"/>
    </location>
</feature>
<evidence type="ECO:0000256" key="3">
    <source>
        <dbReference type="ARBA" id="ARBA00015004"/>
    </source>
</evidence>
<evidence type="ECO:0000259" key="10">
    <source>
        <dbReference type="PROSITE" id="PS50245"/>
    </source>
</evidence>
<reference evidence="12" key="1">
    <citation type="submission" date="2023-01" db="EMBL/GenBank/DDBJ databases">
        <title>Key to firefly adult light organ development and bioluminescence: homeobox transcription factors regulate luciferase expression and transportation to peroxisome.</title>
        <authorList>
            <person name="Fu X."/>
        </authorList>
    </citation>
    <scope>NUCLEOTIDE SEQUENCE [LARGE SCALE GENOMIC DNA]</scope>
</reference>
<evidence type="ECO:0000256" key="6">
    <source>
        <dbReference type="ARBA" id="ARBA00022737"/>
    </source>
</evidence>
<dbReference type="PANTHER" id="PTHR18849">
    <property type="entry name" value="LEUCINE RICH REPEAT PROTEIN"/>
    <property type="match status" value="1"/>
</dbReference>
<dbReference type="SUPFAM" id="SSF74924">
    <property type="entry name" value="Cap-Gly domain"/>
    <property type="match status" value="1"/>
</dbReference>
<dbReference type="Gene3D" id="3.10.20.90">
    <property type="entry name" value="Phosphatidylinositol 3-kinase Catalytic Subunit, Chain A, domain 1"/>
    <property type="match status" value="1"/>
</dbReference>
<comment type="subunit">
    <text evidence="8">Supercomplex made of cofactors A to E. Cofactors A and D function by capturing and stabilizing tubulin in a quasi-native conformation. Cofactor E binds to the cofactor D-tubulin complex; interaction with cofactor C then causes the release of tubulin polypeptides that are committed to the native state.</text>
</comment>
<proteinExistence type="inferred from homology"/>
<dbReference type="PROSITE" id="PS50245">
    <property type="entry name" value="CAP_GLY_2"/>
    <property type="match status" value="1"/>
</dbReference>
<dbReference type="SUPFAM" id="SSF52058">
    <property type="entry name" value="L domain-like"/>
    <property type="match status" value="1"/>
</dbReference>
<dbReference type="InterPro" id="IPR044079">
    <property type="entry name" value="Ubl_TBCE"/>
</dbReference>
<dbReference type="AlphaFoldDB" id="A0AAN7SKI0"/>
<dbReference type="InterPro" id="IPR000938">
    <property type="entry name" value="CAP-Gly_domain"/>
</dbReference>
<name>A0AAN7SKI0_9COLE</name>
<dbReference type="CDD" id="cd17044">
    <property type="entry name" value="Ubl_TBCE"/>
    <property type="match status" value="1"/>
</dbReference>
<dbReference type="InterPro" id="IPR029071">
    <property type="entry name" value="Ubiquitin-like_domsf"/>
</dbReference>
<comment type="similarity">
    <text evidence="2">Belongs to the TBCE family.</text>
</comment>
<accession>A0AAN7SKI0</accession>
<evidence type="ECO:0000256" key="4">
    <source>
        <dbReference type="ARBA" id="ARBA00022490"/>
    </source>
</evidence>
<dbReference type="PROSITE" id="PS00845">
    <property type="entry name" value="CAP_GLY_1"/>
    <property type="match status" value="1"/>
</dbReference>
<protein>
    <recommendedName>
        <fullName evidence="3">Tubulin-specific chaperone E</fullName>
    </recommendedName>
    <alternativeName>
        <fullName evidence="9">Tubulin-folding cofactor E</fullName>
    </alternativeName>
</protein>
<organism evidence="11 12">
    <name type="scientific">Aquatica leii</name>
    <dbReference type="NCBI Taxonomy" id="1421715"/>
    <lineage>
        <taxon>Eukaryota</taxon>
        <taxon>Metazoa</taxon>
        <taxon>Ecdysozoa</taxon>
        <taxon>Arthropoda</taxon>
        <taxon>Hexapoda</taxon>
        <taxon>Insecta</taxon>
        <taxon>Pterygota</taxon>
        <taxon>Neoptera</taxon>
        <taxon>Endopterygota</taxon>
        <taxon>Coleoptera</taxon>
        <taxon>Polyphaga</taxon>
        <taxon>Elateriformia</taxon>
        <taxon>Elateroidea</taxon>
        <taxon>Lampyridae</taxon>
        <taxon>Luciolinae</taxon>
        <taxon>Aquatica</taxon>
    </lineage>
</organism>
<dbReference type="SUPFAM" id="SSF54236">
    <property type="entry name" value="Ubiquitin-like"/>
    <property type="match status" value="1"/>
</dbReference>
<dbReference type="FunFam" id="2.30.30.190:FF:000016">
    <property type="entry name" value="Tubulin-folding cofactor E"/>
    <property type="match status" value="1"/>
</dbReference>
<dbReference type="Proteomes" id="UP001353858">
    <property type="component" value="Unassembled WGS sequence"/>
</dbReference>
<evidence type="ECO:0000256" key="5">
    <source>
        <dbReference type="ARBA" id="ARBA00022614"/>
    </source>
</evidence>
<keyword evidence="4" id="KW-0963">Cytoplasm</keyword>
<evidence type="ECO:0000256" key="9">
    <source>
        <dbReference type="ARBA" id="ARBA00030180"/>
    </source>
</evidence>
<dbReference type="Gene3D" id="3.80.10.10">
    <property type="entry name" value="Ribonuclease Inhibitor"/>
    <property type="match status" value="2"/>
</dbReference>
<dbReference type="InterPro" id="IPR032675">
    <property type="entry name" value="LRR_dom_sf"/>
</dbReference>
<comment type="caution">
    <text evidence="11">The sequence shown here is derived from an EMBL/GenBank/DDBJ whole genome shotgun (WGS) entry which is preliminary data.</text>
</comment>
<dbReference type="InterPro" id="IPR036859">
    <property type="entry name" value="CAP-Gly_dom_sf"/>
</dbReference>
<dbReference type="PANTHER" id="PTHR18849:SF0">
    <property type="entry name" value="CILIA- AND FLAGELLA-ASSOCIATED PROTEIN 410-RELATED"/>
    <property type="match status" value="1"/>
</dbReference>
<evidence type="ECO:0000313" key="11">
    <source>
        <dbReference type="EMBL" id="KAK4872368.1"/>
    </source>
</evidence>
<dbReference type="Pfam" id="PF01302">
    <property type="entry name" value="CAP_GLY"/>
    <property type="match status" value="1"/>
</dbReference>
<comment type="subcellular location">
    <subcellularLocation>
        <location evidence="1">Cytoplasm</location>
    </subcellularLocation>
</comment>
<keyword evidence="12" id="KW-1185">Reference proteome</keyword>
<dbReference type="Pfam" id="PF14580">
    <property type="entry name" value="LRR_9"/>
    <property type="match status" value="1"/>
</dbReference>